<dbReference type="Gene3D" id="2.10.110.10">
    <property type="entry name" value="Cysteine Rich Protein"/>
    <property type="match status" value="1"/>
</dbReference>
<proteinExistence type="predicted"/>
<dbReference type="PROSITE" id="PS50023">
    <property type="entry name" value="LIM_DOMAIN_2"/>
    <property type="match status" value="1"/>
</dbReference>
<feature type="region of interest" description="Disordered" evidence="4">
    <location>
        <begin position="460"/>
        <end position="485"/>
    </location>
</feature>
<dbReference type="Pfam" id="PF17111">
    <property type="entry name" value="PigL_N"/>
    <property type="match status" value="1"/>
</dbReference>
<organism evidence="6 7">
    <name type="scientific">Lepidopterella palustris CBS 459.81</name>
    <dbReference type="NCBI Taxonomy" id="1314670"/>
    <lineage>
        <taxon>Eukaryota</taxon>
        <taxon>Fungi</taxon>
        <taxon>Dikarya</taxon>
        <taxon>Ascomycota</taxon>
        <taxon>Pezizomycotina</taxon>
        <taxon>Dothideomycetes</taxon>
        <taxon>Pleosporomycetidae</taxon>
        <taxon>Mytilinidiales</taxon>
        <taxon>Argynnaceae</taxon>
        <taxon>Lepidopterella</taxon>
    </lineage>
</organism>
<dbReference type="InterPro" id="IPR031348">
    <property type="entry name" value="PigL_N"/>
</dbReference>
<dbReference type="OrthoDB" id="19923at2759"/>
<evidence type="ECO:0000313" key="6">
    <source>
        <dbReference type="EMBL" id="OCK78515.1"/>
    </source>
</evidence>
<dbReference type="SMART" id="SM00132">
    <property type="entry name" value="LIM"/>
    <property type="match status" value="1"/>
</dbReference>
<evidence type="ECO:0000259" key="5">
    <source>
        <dbReference type="PROSITE" id="PS50023"/>
    </source>
</evidence>
<evidence type="ECO:0000256" key="1">
    <source>
        <dbReference type="ARBA" id="ARBA00022723"/>
    </source>
</evidence>
<reference evidence="6 7" key="1">
    <citation type="journal article" date="2016" name="Nat. Commun.">
        <title>Ectomycorrhizal ecology is imprinted in the genome of the dominant symbiotic fungus Cenococcum geophilum.</title>
        <authorList>
            <consortium name="DOE Joint Genome Institute"/>
            <person name="Peter M."/>
            <person name="Kohler A."/>
            <person name="Ohm R.A."/>
            <person name="Kuo A."/>
            <person name="Krutzmann J."/>
            <person name="Morin E."/>
            <person name="Arend M."/>
            <person name="Barry K.W."/>
            <person name="Binder M."/>
            <person name="Choi C."/>
            <person name="Clum A."/>
            <person name="Copeland A."/>
            <person name="Grisel N."/>
            <person name="Haridas S."/>
            <person name="Kipfer T."/>
            <person name="LaButti K."/>
            <person name="Lindquist E."/>
            <person name="Lipzen A."/>
            <person name="Maire R."/>
            <person name="Meier B."/>
            <person name="Mihaltcheva S."/>
            <person name="Molinier V."/>
            <person name="Murat C."/>
            <person name="Poggeler S."/>
            <person name="Quandt C.A."/>
            <person name="Sperisen C."/>
            <person name="Tritt A."/>
            <person name="Tisserant E."/>
            <person name="Crous P.W."/>
            <person name="Henrissat B."/>
            <person name="Nehls U."/>
            <person name="Egli S."/>
            <person name="Spatafora J.W."/>
            <person name="Grigoriev I.V."/>
            <person name="Martin F.M."/>
        </authorList>
    </citation>
    <scope>NUCLEOTIDE SEQUENCE [LARGE SCALE GENOMIC DNA]</scope>
    <source>
        <strain evidence="6 7">CBS 459.81</strain>
    </source>
</reference>
<keyword evidence="1 3" id="KW-0479">Metal-binding</keyword>
<dbReference type="Proteomes" id="UP000250266">
    <property type="component" value="Unassembled WGS sequence"/>
</dbReference>
<feature type="region of interest" description="Disordered" evidence="4">
    <location>
        <begin position="386"/>
        <end position="407"/>
    </location>
</feature>
<feature type="compositionally biased region" description="Low complexity" evidence="4">
    <location>
        <begin position="460"/>
        <end position="477"/>
    </location>
</feature>
<evidence type="ECO:0000256" key="3">
    <source>
        <dbReference type="PROSITE-ProRule" id="PRU00125"/>
    </source>
</evidence>
<dbReference type="GO" id="GO:0046872">
    <property type="term" value="F:metal ion binding"/>
    <property type="evidence" value="ECO:0007669"/>
    <property type="project" value="UniProtKB-KW"/>
</dbReference>
<dbReference type="CDD" id="cd08368">
    <property type="entry name" value="LIM"/>
    <property type="match status" value="1"/>
</dbReference>
<protein>
    <recommendedName>
        <fullName evidence="5">LIM zinc-binding domain-containing protein</fullName>
    </recommendedName>
</protein>
<evidence type="ECO:0000256" key="2">
    <source>
        <dbReference type="ARBA" id="ARBA00022833"/>
    </source>
</evidence>
<name>A0A8E2JDE7_9PEZI</name>
<accession>A0A8E2JDE7</accession>
<feature type="compositionally biased region" description="Basic and acidic residues" evidence="4">
    <location>
        <begin position="619"/>
        <end position="631"/>
    </location>
</feature>
<gene>
    <name evidence="6" type="ORF">K432DRAFT_301815</name>
</gene>
<keyword evidence="7" id="KW-1185">Reference proteome</keyword>
<keyword evidence="2 3" id="KW-0862">Zinc</keyword>
<keyword evidence="3" id="KW-0440">LIM domain</keyword>
<dbReference type="AlphaFoldDB" id="A0A8E2JDE7"/>
<dbReference type="EMBL" id="KV745055">
    <property type="protein sequence ID" value="OCK78515.1"/>
    <property type="molecule type" value="Genomic_DNA"/>
</dbReference>
<dbReference type="Pfam" id="PF00412">
    <property type="entry name" value="LIM"/>
    <property type="match status" value="1"/>
</dbReference>
<feature type="region of interest" description="Disordered" evidence="4">
    <location>
        <begin position="618"/>
        <end position="638"/>
    </location>
</feature>
<evidence type="ECO:0000256" key="4">
    <source>
        <dbReference type="SAM" id="MobiDB-lite"/>
    </source>
</evidence>
<dbReference type="GO" id="GO:0030695">
    <property type="term" value="F:GTPase regulator activity"/>
    <property type="evidence" value="ECO:0007669"/>
    <property type="project" value="UniProtKB-ARBA"/>
</dbReference>
<feature type="domain" description="LIM zinc-binding" evidence="5">
    <location>
        <begin position="484"/>
        <end position="547"/>
    </location>
</feature>
<dbReference type="InterPro" id="IPR001781">
    <property type="entry name" value="Znf_LIM"/>
</dbReference>
<evidence type="ECO:0000313" key="7">
    <source>
        <dbReference type="Proteomes" id="UP000250266"/>
    </source>
</evidence>
<feature type="region of interest" description="Disordered" evidence="4">
    <location>
        <begin position="352"/>
        <end position="371"/>
    </location>
</feature>
<sequence>MCEPISILGSAMTVASTAIALGQQTYDIITGIQDAPDNIKRLAIDLQGLYHVLGLLSHALSAQDQKSRQGSLPVHMIANIKELLEKCVDVFKEVSKVVQPFLDSNGNALRSFSRGLRWEIGKKASVTTLQRALSDYKLTLELAISSLNFINSSQTIDMVQLLQKDVRRLRRQVNTRDREERAQINTPVDQQEVIPNQEAYSETMRRFLVRTESVVSSTSTSTRVTDSLFSDDASDITSMTEYSEFRSSEIAIPKPFEDVVPHVNETGFNASERLLHSASSKNSLDSEMKKTEKTSTWKKFRRRMMKSGDPRSPDLESVPETDLYTPPISVTPVEEVILPRRSLQLSERPRGIEETPPLVQSHSSENLHGERVQRKALPFRTELKKTVSTPSNPFHGYQNSLRPPETVPHRAVTTPITTSSFVTRQNPYQLTGAGPRGNALNEEHYVTSPATDRDDLLSSLRRASSKSPPSPEPSASAYAKDSPSPCNGCNEGIQGEKFYKLSQNYYHTRCFRCSSCHVLFQSETSSPFLLKGDFLVCNSCAYNCQSCDQRVEDHGAQAEALSGSFGRIQCLSNAPGQMACPGLFFCHECHKSIKNLRYVRTRLGIFCLACHPQTMSESEQSRREREREKARGIPVLVG</sequence>
<feature type="compositionally biased region" description="Polar residues" evidence="4">
    <location>
        <begin position="386"/>
        <end position="401"/>
    </location>
</feature>